<dbReference type="EMBL" id="JAPEVI010000002">
    <property type="protein sequence ID" value="MCX2721375.1"/>
    <property type="molecule type" value="Genomic_DNA"/>
</dbReference>
<reference evidence="1 2" key="1">
    <citation type="journal article" date="2016" name="Int. J. Syst. Evol. Microbiol.">
        <title>Labrenzia salina sp. nov., isolated from the rhizosphere of the halophyte Arthrocnemum macrostachyum.</title>
        <authorList>
            <person name="Camacho M."/>
            <person name="Redondo-Gomez S."/>
            <person name="Rodriguez-Llorente I."/>
            <person name="Rohde M."/>
            <person name="Sproer C."/>
            <person name="Schumann P."/>
            <person name="Klenk H.P."/>
            <person name="Montero-Calasanz M.D.C."/>
        </authorList>
    </citation>
    <scope>NUCLEOTIDE SEQUENCE [LARGE SCALE GENOMIC DNA]</scope>
    <source>
        <strain evidence="1 2">DSM 29163</strain>
    </source>
</reference>
<keyword evidence="2" id="KW-1185">Reference proteome</keyword>
<gene>
    <name evidence="1" type="ORF">ON753_02995</name>
</gene>
<evidence type="ECO:0008006" key="3">
    <source>
        <dbReference type="Google" id="ProtNLM"/>
    </source>
</evidence>
<proteinExistence type="predicted"/>
<name>A0ABT3QWU9_9HYPH</name>
<comment type="caution">
    <text evidence="1">The sequence shown here is derived from an EMBL/GenBank/DDBJ whole genome shotgun (WGS) entry which is preliminary data.</text>
</comment>
<evidence type="ECO:0000313" key="2">
    <source>
        <dbReference type="Proteomes" id="UP001300261"/>
    </source>
</evidence>
<organism evidence="1 2">
    <name type="scientific">Roseibium salinum</name>
    <dbReference type="NCBI Taxonomy" id="1604349"/>
    <lineage>
        <taxon>Bacteria</taxon>
        <taxon>Pseudomonadati</taxon>
        <taxon>Pseudomonadota</taxon>
        <taxon>Alphaproteobacteria</taxon>
        <taxon>Hyphomicrobiales</taxon>
        <taxon>Stappiaceae</taxon>
        <taxon>Roseibium</taxon>
    </lineage>
</organism>
<protein>
    <recommendedName>
        <fullName evidence="3">DUF2892 domain-containing protein</fullName>
    </recommendedName>
</protein>
<dbReference type="Proteomes" id="UP001300261">
    <property type="component" value="Unassembled WGS sequence"/>
</dbReference>
<dbReference type="RefSeq" id="WP_265961076.1">
    <property type="nucleotide sequence ID" value="NZ_JAPEVI010000002.1"/>
</dbReference>
<accession>A0ABT3QWU9</accession>
<dbReference type="Gene3D" id="6.10.140.1340">
    <property type="match status" value="1"/>
</dbReference>
<sequence length="153" mass="17010">MLPATTERVSSNTSDAINRRLRRETEDRVAYFARHPDEIDARLDELDGEWDIERTLEANASVLGFAGVALGAGVDRRWLALPALVTGFLFQHAVQGWCPPVPVMRRLGIRTASEIGEERYALKALRGDFTDIPSQHGSSLLERTRKVLAAVRG</sequence>
<evidence type="ECO:0000313" key="1">
    <source>
        <dbReference type="EMBL" id="MCX2721375.1"/>
    </source>
</evidence>